<dbReference type="AlphaFoldDB" id="A0A8H7T9E1"/>
<keyword evidence="1" id="KW-1133">Transmembrane helix</keyword>
<keyword evidence="1" id="KW-0812">Transmembrane</keyword>
<protein>
    <submittedName>
        <fullName evidence="2">Uncharacterized protein</fullName>
    </submittedName>
</protein>
<dbReference type="OrthoDB" id="5137119at2759"/>
<proteinExistence type="predicted"/>
<feature type="transmembrane region" description="Helical" evidence="1">
    <location>
        <begin position="20"/>
        <end position="37"/>
    </location>
</feature>
<evidence type="ECO:0000256" key="1">
    <source>
        <dbReference type="SAM" id="Phobius"/>
    </source>
</evidence>
<evidence type="ECO:0000313" key="3">
    <source>
        <dbReference type="Proteomes" id="UP000664132"/>
    </source>
</evidence>
<feature type="transmembrane region" description="Helical" evidence="1">
    <location>
        <begin position="43"/>
        <end position="65"/>
    </location>
</feature>
<keyword evidence="1" id="KW-0472">Membrane</keyword>
<keyword evidence="3" id="KW-1185">Reference proteome</keyword>
<name>A0A8H7T9E1_9HELO</name>
<evidence type="ECO:0000313" key="2">
    <source>
        <dbReference type="EMBL" id="KAG4414917.1"/>
    </source>
</evidence>
<comment type="caution">
    <text evidence="2">The sequence shown here is derived from an EMBL/GenBank/DDBJ whole genome shotgun (WGS) entry which is preliminary data.</text>
</comment>
<organism evidence="2 3">
    <name type="scientific">Cadophora malorum</name>
    <dbReference type="NCBI Taxonomy" id="108018"/>
    <lineage>
        <taxon>Eukaryota</taxon>
        <taxon>Fungi</taxon>
        <taxon>Dikarya</taxon>
        <taxon>Ascomycota</taxon>
        <taxon>Pezizomycotina</taxon>
        <taxon>Leotiomycetes</taxon>
        <taxon>Helotiales</taxon>
        <taxon>Ploettnerulaceae</taxon>
        <taxon>Cadophora</taxon>
    </lineage>
</organism>
<accession>A0A8H7T9E1</accession>
<reference evidence="2" key="1">
    <citation type="submission" date="2021-02" db="EMBL/GenBank/DDBJ databases">
        <title>Genome sequence Cadophora malorum strain M34.</title>
        <authorList>
            <person name="Stefanovic E."/>
            <person name="Vu D."/>
            <person name="Scully C."/>
            <person name="Dijksterhuis J."/>
            <person name="Roader J."/>
            <person name="Houbraken J."/>
        </authorList>
    </citation>
    <scope>NUCLEOTIDE SEQUENCE</scope>
    <source>
        <strain evidence="2">M34</strain>
    </source>
</reference>
<dbReference type="Proteomes" id="UP000664132">
    <property type="component" value="Unassembled WGS sequence"/>
</dbReference>
<dbReference type="EMBL" id="JAFJYH010000243">
    <property type="protein sequence ID" value="KAG4414917.1"/>
    <property type="molecule type" value="Genomic_DNA"/>
</dbReference>
<gene>
    <name evidence="2" type="ORF">IFR04_011940</name>
</gene>
<sequence length="91" mass="9684">MARPRIPNPNAIMRLTCRSFSLSLDPLSLIIFIVLSAKYGSTYGVTFATLIIAALLDMSEIAGLIDSSHTIPRLGIGRLAIVDLVVVGLGT</sequence>